<dbReference type="GeneID" id="35002468"/>
<protein>
    <submittedName>
        <fullName evidence="4">Transposase domain</fullName>
    </submittedName>
</protein>
<accession>A0A2H4Q276</accession>
<accession>A0A1H6UQN8</accession>
<dbReference type="RefSeq" id="WP_089672680.1">
    <property type="nucleotide sequence ID" value="NZ_CP024845.1"/>
</dbReference>
<evidence type="ECO:0000313" key="5">
    <source>
        <dbReference type="Proteomes" id="UP000198888"/>
    </source>
</evidence>
<dbReference type="KEGG" id="hae:halTADL_1680"/>
<reference evidence="4 5" key="1">
    <citation type="submission" date="2016-10" db="EMBL/GenBank/DDBJ databases">
        <authorList>
            <person name="de Groot N.N."/>
        </authorList>
    </citation>
    <scope>NUCLEOTIDE SEQUENCE [LARGE SCALE GENOMIC DNA]</scope>
    <source>
        <strain evidence="4 5">DSM 22187</strain>
    </source>
</reference>
<feature type="region of interest" description="Disordered" evidence="1">
    <location>
        <begin position="140"/>
        <end position="163"/>
    </location>
</feature>
<feature type="domain" description="Transposase InsH N-terminal" evidence="3">
    <location>
        <begin position="51"/>
        <end position="105"/>
    </location>
</feature>
<dbReference type="GO" id="GO:0003677">
    <property type="term" value="F:DNA binding"/>
    <property type="evidence" value="ECO:0007669"/>
    <property type="project" value="InterPro"/>
</dbReference>
<organism evidence="4 5">
    <name type="scientific">Halohasta litchfieldiae</name>
    <dbReference type="NCBI Taxonomy" id="1073996"/>
    <lineage>
        <taxon>Archaea</taxon>
        <taxon>Methanobacteriati</taxon>
        <taxon>Methanobacteriota</taxon>
        <taxon>Stenosarchaea group</taxon>
        <taxon>Halobacteria</taxon>
        <taxon>Halobacteriales</taxon>
        <taxon>Haloferacaceae</taxon>
        <taxon>Halohasta</taxon>
    </lineage>
</organism>
<dbReference type="InterPro" id="IPR002559">
    <property type="entry name" value="Transposase_11"/>
</dbReference>
<sequence length="576" mass="65122">MQRDDPAIAEAIVVHAETLCEREPHLWDVIGQLSIPVGDLTDTRNQNKVTFETESLVRAFLYQRVKGLSQNELADRLNSRPSLVKTCGFDIRKLDNAPKQGTINHAWRQFSEGTQEIIKAAAKGIAQVAVENDVIAESLVATDPSKEDEDEQTEGEAHRQKTTKTIKLARHHAFPEFESGRAINRTYEDEEILEMFARACAYRGSANSEGEYGWLTNDDQTAHGSTILRVIKQFATPSDEDAQLTIDDLLQNDNMPEVNAIRDELMESFDGAVDNIISSIQGAGPFNDRKKTAAIDITHEEVSISPWENKDEGITRPDFPRMVSGYKKDNDYKRGYKYATITLAGDLAPIILGVEPVKENSKWEDDDAPSYSKADIVERLLAKAERYVDLDEVYLDRGFHSKGVYAAIENRDIIYTAPVPKYQDDLDTIKDIKEHPDADAAVKHNVPVGYNGEVHHTAEYLYVPSTSDDADGKYAVFTTNRDDVGTEEIAPICNNYSRRWEIENQYKSIEEFLPKTSSMDYRVRFTNFVLAALLYNLWRLTDYLIKIAREQPIRSPPVVGVKTFVRAIGEFLREID</sequence>
<dbReference type="Pfam" id="PF01609">
    <property type="entry name" value="DDE_Tnp_1"/>
    <property type="match status" value="1"/>
</dbReference>
<dbReference type="OrthoDB" id="225944at2157"/>
<evidence type="ECO:0000256" key="1">
    <source>
        <dbReference type="SAM" id="MobiDB-lite"/>
    </source>
</evidence>
<dbReference type="Pfam" id="PF05598">
    <property type="entry name" value="DUF772"/>
    <property type="match status" value="1"/>
</dbReference>
<gene>
    <name evidence="4" type="ORF">SAMN05444271_11311</name>
</gene>
<feature type="domain" description="Transposase IS4-like" evidence="2">
    <location>
        <begin position="377"/>
        <end position="537"/>
    </location>
</feature>
<dbReference type="Proteomes" id="UP000198888">
    <property type="component" value="Unassembled WGS sequence"/>
</dbReference>
<name>A0A1H6UQN8_9EURY</name>
<dbReference type="AlphaFoldDB" id="A0A1H6UQN8"/>
<dbReference type="EMBL" id="FNYR01000013">
    <property type="protein sequence ID" value="SEI94649.1"/>
    <property type="molecule type" value="Genomic_DNA"/>
</dbReference>
<keyword evidence="5" id="KW-1185">Reference proteome</keyword>
<evidence type="ECO:0000313" key="4">
    <source>
        <dbReference type="EMBL" id="SEI94649.1"/>
    </source>
</evidence>
<dbReference type="InterPro" id="IPR008490">
    <property type="entry name" value="Transposase_InsH_N"/>
</dbReference>
<proteinExistence type="predicted"/>
<evidence type="ECO:0000259" key="2">
    <source>
        <dbReference type="Pfam" id="PF01609"/>
    </source>
</evidence>
<dbReference type="GO" id="GO:0006313">
    <property type="term" value="P:DNA transposition"/>
    <property type="evidence" value="ECO:0007669"/>
    <property type="project" value="InterPro"/>
</dbReference>
<evidence type="ECO:0000259" key="3">
    <source>
        <dbReference type="Pfam" id="PF05598"/>
    </source>
</evidence>
<dbReference type="GO" id="GO:0004803">
    <property type="term" value="F:transposase activity"/>
    <property type="evidence" value="ECO:0007669"/>
    <property type="project" value="InterPro"/>
</dbReference>